<dbReference type="GO" id="GO:0005737">
    <property type="term" value="C:cytoplasm"/>
    <property type="evidence" value="ECO:0007669"/>
    <property type="project" value="UniProtKB-SubCell"/>
</dbReference>
<dbReference type="GO" id="GO:0009380">
    <property type="term" value="C:excinuclease repair complex"/>
    <property type="evidence" value="ECO:0007669"/>
    <property type="project" value="InterPro"/>
</dbReference>
<dbReference type="Gene3D" id="3.30.190.20">
    <property type="match status" value="1"/>
</dbReference>
<evidence type="ECO:0000256" key="14">
    <source>
        <dbReference type="ARBA" id="ARBA00038000"/>
    </source>
</evidence>
<dbReference type="PROSITE" id="PS50893">
    <property type="entry name" value="ABC_TRANSPORTER_2"/>
    <property type="match status" value="2"/>
</dbReference>
<dbReference type="CDD" id="cd03270">
    <property type="entry name" value="ABC_UvrA_I"/>
    <property type="match status" value="1"/>
</dbReference>
<evidence type="ECO:0000256" key="7">
    <source>
        <dbReference type="ARBA" id="ARBA00022769"/>
    </source>
</evidence>
<protein>
    <recommendedName>
        <fullName evidence="15">UvrABC system protein A</fullName>
    </recommendedName>
    <alternativeName>
        <fullName evidence="16">Excinuclease ABC subunit A</fullName>
    </alternativeName>
</protein>
<keyword evidence="13" id="KW-0234">DNA repair</keyword>
<accession>A0A1F7YIV9</accession>
<dbReference type="Pfam" id="PF17755">
    <property type="entry name" value="UvrA_DNA-bind"/>
    <property type="match status" value="1"/>
</dbReference>
<evidence type="ECO:0000256" key="9">
    <source>
        <dbReference type="ARBA" id="ARBA00022833"/>
    </source>
</evidence>
<evidence type="ECO:0000256" key="11">
    <source>
        <dbReference type="ARBA" id="ARBA00022881"/>
    </source>
</evidence>
<keyword evidence="5" id="KW-0547">Nucleotide-binding</keyword>
<dbReference type="PANTHER" id="PTHR43152:SF3">
    <property type="entry name" value="UVRABC SYSTEM PROTEIN A"/>
    <property type="match status" value="1"/>
</dbReference>
<keyword evidence="11" id="KW-0267">Excision nuclease</keyword>
<keyword evidence="2" id="KW-0963">Cytoplasm</keyword>
<keyword evidence="10" id="KW-0067">ATP-binding</keyword>
<evidence type="ECO:0000313" key="18">
    <source>
        <dbReference type="EMBL" id="OGM27281.1"/>
    </source>
</evidence>
<dbReference type="InterPro" id="IPR004602">
    <property type="entry name" value="UvrA"/>
</dbReference>
<dbReference type="GO" id="GO:0006289">
    <property type="term" value="P:nucleotide-excision repair"/>
    <property type="evidence" value="ECO:0007669"/>
    <property type="project" value="InterPro"/>
</dbReference>
<comment type="caution">
    <text evidence="18">The sequence shown here is derived from an EMBL/GenBank/DDBJ whole genome shotgun (WGS) entry which is preliminary data.</text>
</comment>
<keyword evidence="12" id="KW-0238">DNA-binding</keyword>
<evidence type="ECO:0000256" key="12">
    <source>
        <dbReference type="ARBA" id="ARBA00023125"/>
    </source>
</evidence>
<reference evidence="18 19" key="1">
    <citation type="journal article" date="2016" name="Nat. Commun.">
        <title>Thousands of microbial genomes shed light on interconnected biogeochemical processes in an aquifer system.</title>
        <authorList>
            <person name="Anantharaman K."/>
            <person name="Brown C.T."/>
            <person name="Hug L.A."/>
            <person name="Sharon I."/>
            <person name="Castelle C.J."/>
            <person name="Probst A.J."/>
            <person name="Thomas B.C."/>
            <person name="Singh A."/>
            <person name="Wilkins M.J."/>
            <person name="Karaoz U."/>
            <person name="Brodie E.L."/>
            <person name="Williams K.H."/>
            <person name="Hubbard S.S."/>
            <person name="Banfield J.F."/>
        </authorList>
    </citation>
    <scope>NUCLEOTIDE SEQUENCE [LARGE SCALE GENOMIC DNA]</scope>
</reference>
<evidence type="ECO:0000256" key="1">
    <source>
        <dbReference type="ARBA" id="ARBA00004496"/>
    </source>
</evidence>
<evidence type="ECO:0000313" key="19">
    <source>
        <dbReference type="Proteomes" id="UP000178851"/>
    </source>
</evidence>
<evidence type="ECO:0000256" key="10">
    <source>
        <dbReference type="ARBA" id="ARBA00022840"/>
    </source>
</evidence>
<dbReference type="InterPro" id="IPR041102">
    <property type="entry name" value="UvrA_inter"/>
</dbReference>
<keyword evidence="8" id="KW-0863">Zinc-finger</keyword>
<proteinExistence type="inferred from homology"/>
<dbReference type="EMBL" id="MGGI01000005">
    <property type="protein sequence ID" value="OGM27281.1"/>
    <property type="molecule type" value="Genomic_DNA"/>
</dbReference>
<dbReference type="Gene3D" id="1.20.1580.10">
    <property type="entry name" value="ABC transporter ATPase like domain"/>
    <property type="match status" value="3"/>
</dbReference>
<keyword evidence="6" id="KW-0227">DNA damage</keyword>
<dbReference type="InterPro" id="IPR027417">
    <property type="entry name" value="P-loop_NTPase"/>
</dbReference>
<keyword evidence="9" id="KW-0862">Zinc</keyword>
<evidence type="ECO:0000256" key="8">
    <source>
        <dbReference type="ARBA" id="ARBA00022771"/>
    </source>
</evidence>
<gene>
    <name evidence="18" type="ORF">A2627_03275</name>
</gene>
<keyword evidence="4" id="KW-0677">Repeat</keyword>
<evidence type="ECO:0000256" key="15">
    <source>
        <dbReference type="ARBA" id="ARBA00039316"/>
    </source>
</evidence>
<dbReference type="NCBIfam" id="TIGR00630">
    <property type="entry name" value="uvra"/>
    <property type="match status" value="1"/>
</dbReference>
<dbReference type="InterPro" id="IPR017871">
    <property type="entry name" value="ABC_transporter-like_CS"/>
</dbReference>
<dbReference type="Pfam" id="PF17760">
    <property type="entry name" value="UvrA_inter"/>
    <property type="match status" value="1"/>
</dbReference>
<sequence>MDNIIKVRGARQHNLKNINVDIPKNKLVVFTGVSGSGKSSLAFDTIYAEGQRRYVESLSTYSRQFLGVMDKPDVDFIDGLSPAISIDQKTTSHNPRSTVGTVTEVYDYLRLLYARIGHPHCPICGREIASLTIDQMVASILNRMGEYLKKESASRYLILSPVVKDRKGEFSSLFENLKAKGYIKVRIDREIRDLSEDLVLIKTNKHTIDVVIDKVSILKKDFRDKIYLGNLKSRISESVEQSLKLSEGLVILSHIDDKSFNMPELPKNLTDHLYSEKFSCPLDNISLPEIEPRTFSFNSPHGACPKCLGIGKVLNVDEGLVFSEELTILEGGILPFASQLEHDTWFSRLILKVCEKLEINPRIPIKQLSKEQKEVLFTGSGNRIYKVEGTNRFGNMTFIMETFAGIKGELEKRYQNSQSEYIKYEIGKYMRELICPSCKGTRLKKEALGITIDSKSISQTVSWSITEILSWTDKLSETDKLNEKEKEISRLILKEIASRLKFLVSVGLEYLTLDRTAASLAGGEAQRIRLASQIGSGLTGVLYVLDEPTVGLHPRDNNKLIKTLVQLRDLGNTVIVVEHDRDMMKAADYLFDFGPGAGKFGGDVVAFGNSHQIVKNPNSITGQYLSGKKKINLRSDVNLFNSLTDGKFLKIYGCQQYNLKKIDVEIPLGKLIAITGVSGSGKSTLLVETLYHALAQKFNPFHKEVPGAFSGLEGVENIDKVILIDQSPIGRTPRSNPATYTKVFDLIRDVFSQTKEARVRGFKKSRFSFNLSGGRCEACEGQGQKKIEMQFMSDIWITCEVCHGSRYNNQTLEVSLNGKSISDVLSLTVREAIELFHNYSQIVSKLETLINVGLDYMQLGQPATTLSGGESQRVKLASELSKKATGKTFYILDEPTTGLHFEDLFKLLKVLKLLIQRGNTVVVIEHNLDVIKNADWIIDLGPEGGELGGYIVAQGTPNSIVKNSSSYTGQFLKLE</sequence>
<dbReference type="GO" id="GO:0008270">
    <property type="term" value="F:zinc ion binding"/>
    <property type="evidence" value="ECO:0007669"/>
    <property type="project" value="UniProtKB-KW"/>
</dbReference>
<dbReference type="Gene3D" id="1.10.8.280">
    <property type="entry name" value="ABC transporter ATPase domain-like"/>
    <property type="match status" value="1"/>
</dbReference>
<evidence type="ECO:0000256" key="6">
    <source>
        <dbReference type="ARBA" id="ARBA00022763"/>
    </source>
</evidence>
<evidence type="ECO:0000256" key="5">
    <source>
        <dbReference type="ARBA" id="ARBA00022741"/>
    </source>
</evidence>
<keyword evidence="7" id="KW-0228">DNA excision</keyword>
<dbReference type="PANTHER" id="PTHR43152">
    <property type="entry name" value="UVRABC SYSTEM PROTEIN A"/>
    <property type="match status" value="1"/>
</dbReference>
<dbReference type="AlphaFoldDB" id="A0A1F7YIV9"/>
<name>A0A1F7YIV9_9BACT</name>
<evidence type="ECO:0000256" key="3">
    <source>
        <dbReference type="ARBA" id="ARBA00022723"/>
    </source>
</evidence>
<dbReference type="GO" id="GO:0005524">
    <property type="term" value="F:ATP binding"/>
    <property type="evidence" value="ECO:0007669"/>
    <property type="project" value="UniProtKB-KW"/>
</dbReference>
<dbReference type="SUPFAM" id="SSF52540">
    <property type="entry name" value="P-loop containing nucleoside triphosphate hydrolases"/>
    <property type="match status" value="2"/>
</dbReference>
<evidence type="ECO:0000256" key="2">
    <source>
        <dbReference type="ARBA" id="ARBA00022490"/>
    </source>
</evidence>
<dbReference type="InterPro" id="IPR041552">
    <property type="entry name" value="UvrA_DNA-bd"/>
</dbReference>
<dbReference type="FunFam" id="3.40.50.300:FF:000028">
    <property type="entry name" value="UvrABC system protein A"/>
    <property type="match status" value="1"/>
</dbReference>
<dbReference type="Proteomes" id="UP000178851">
    <property type="component" value="Unassembled WGS sequence"/>
</dbReference>
<evidence type="ECO:0000259" key="17">
    <source>
        <dbReference type="PROSITE" id="PS50893"/>
    </source>
</evidence>
<comment type="subcellular location">
    <subcellularLocation>
        <location evidence="1">Cytoplasm</location>
    </subcellularLocation>
</comment>
<dbReference type="NCBIfam" id="NF001503">
    <property type="entry name" value="PRK00349.1"/>
    <property type="match status" value="1"/>
</dbReference>
<evidence type="ECO:0000256" key="13">
    <source>
        <dbReference type="ARBA" id="ARBA00023204"/>
    </source>
</evidence>
<dbReference type="GO" id="GO:0016887">
    <property type="term" value="F:ATP hydrolysis activity"/>
    <property type="evidence" value="ECO:0007669"/>
    <property type="project" value="InterPro"/>
</dbReference>
<dbReference type="GO" id="GO:0004518">
    <property type="term" value="F:nuclease activity"/>
    <property type="evidence" value="ECO:0007669"/>
    <property type="project" value="UniProtKB-KW"/>
</dbReference>
<comment type="similarity">
    <text evidence="14">Belongs to the ABC transporter superfamily. UvrA family.</text>
</comment>
<organism evidence="18 19">
    <name type="scientific">Candidatus Woesebacteria bacterium RIFCSPHIGHO2_01_FULL_39_28</name>
    <dbReference type="NCBI Taxonomy" id="1802496"/>
    <lineage>
        <taxon>Bacteria</taxon>
        <taxon>Candidatus Woeseibacteriota</taxon>
    </lineage>
</organism>
<dbReference type="GO" id="GO:0003677">
    <property type="term" value="F:DNA binding"/>
    <property type="evidence" value="ECO:0007669"/>
    <property type="project" value="UniProtKB-KW"/>
</dbReference>
<feature type="domain" description="ABC transporter" evidence="17">
    <location>
        <begin position="363"/>
        <end position="620"/>
    </location>
</feature>
<feature type="domain" description="ABC transporter" evidence="17">
    <location>
        <begin position="643"/>
        <end position="973"/>
    </location>
</feature>
<keyword evidence="3" id="KW-0479">Metal-binding</keyword>
<dbReference type="InterPro" id="IPR003439">
    <property type="entry name" value="ABC_transporter-like_ATP-bd"/>
</dbReference>
<dbReference type="PROSITE" id="PS00211">
    <property type="entry name" value="ABC_TRANSPORTER_1"/>
    <property type="match status" value="2"/>
</dbReference>
<dbReference type="Gene3D" id="3.40.50.300">
    <property type="entry name" value="P-loop containing nucleotide triphosphate hydrolases"/>
    <property type="match status" value="3"/>
</dbReference>
<evidence type="ECO:0000256" key="4">
    <source>
        <dbReference type="ARBA" id="ARBA00022737"/>
    </source>
</evidence>
<evidence type="ECO:0000256" key="16">
    <source>
        <dbReference type="ARBA" id="ARBA00042156"/>
    </source>
</evidence>